<dbReference type="EnsemblMetazoa" id="SSS_446s_mrna">
    <property type="protein sequence ID" value="KAF7492333.1"/>
    <property type="gene ID" value="SSS_446"/>
</dbReference>
<dbReference type="GO" id="GO:0005634">
    <property type="term" value="C:nucleus"/>
    <property type="evidence" value="ECO:0007669"/>
    <property type="project" value="UniProtKB-SubCell"/>
</dbReference>
<dbReference type="Proteomes" id="UP000070412">
    <property type="component" value="Unassembled WGS sequence"/>
</dbReference>
<evidence type="ECO:0000256" key="5">
    <source>
        <dbReference type="ARBA" id="ARBA00023163"/>
    </source>
</evidence>
<keyword evidence="4" id="KW-0238">DNA-binding</keyword>
<feature type="domain" description="HSF-type DNA-binding" evidence="8">
    <location>
        <begin position="53"/>
        <end position="77"/>
    </location>
</feature>
<dbReference type="PANTHER" id="PTHR10015">
    <property type="entry name" value="HEAT SHOCK TRANSCRIPTION FACTOR"/>
    <property type="match status" value="1"/>
</dbReference>
<dbReference type="PRINTS" id="PR00056">
    <property type="entry name" value="HSFDOMAIN"/>
</dbReference>
<dbReference type="SUPFAM" id="SSF46785">
    <property type="entry name" value="Winged helix' DNA-binding domain"/>
    <property type="match status" value="1"/>
</dbReference>
<dbReference type="AlphaFoldDB" id="A0A834R9C9"/>
<dbReference type="InterPro" id="IPR036390">
    <property type="entry name" value="WH_DNA-bd_sf"/>
</dbReference>
<proteinExistence type="inferred from homology"/>
<sequence>MTNMQTLESAVPTFIMKLWKLMLDRSDGDLVCWNRNGRSFLIKNQTRFAKEILPLYFKHSNMASFIRQLNMYGFRKLTNIESGLRADVDEVEFYHHYFSNGHEDQLKLIKRKMPTNPKSIPNSIVKVDDVSYILSDVEMIKNRQDSVDNMLTKIKAENEALWREIAILRQKHLKQQQIVEKLLQFLLSIVRKRVVGGIKRKGGPYLIDANNCKIIKNKDGNSICLAPSSSSNASNDETGPIIHELTDLEDPPIRFTSTNTPMNDSNLLINGLKFNYIEPNGQQAQYDSSNSKDDFNAHSFILPSDLEVNGDSTNKARSNISEVESENLSVVIPSNQIIAITPTTNALALNDLTKNQMINTLATSSLNTPQISLIDQPHSPIFITSVESPYTPSSKENDIEHPSIETSTVSTDLILPAKSNNPTTTIVQQPKLKSDYLNFNDHVEDIDNELAFFKTNYLIHH</sequence>
<dbReference type="Gene3D" id="1.10.10.10">
    <property type="entry name" value="Winged helix-like DNA-binding domain superfamily/Winged helix DNA-binding domain"/>
    <property type="match status" value="1"/>
</dbReference>
<comment type="subcellular location">
    <subcellularLocation>
        <location evidence="1">Nucleus</location>
    </subcellularLocation>
</comment>
<reference evidence="9" key="2">
    <citation type="submission" date="2020-01" db="EMBL/GenBank/DDBJ databases">
        <authorList>
            <person name="Korhonen P.K.K."/>
            <person name="Guangxu M.G."/>
            <person name="Wang T.W."/>
            <person name="Stroehlein A.J.S."/>
            <person name="Young N.D."/>
            <person name="Ang C.-S.A."/>
            <person name="Fernando D.W.F."/>
            <person name="Lu H.L."/>
            <person name="Taylor S.T."/>
            <person name="Ehtesham M.E.M."/>
            <person name="Najaraj S.H.N."/>
            <person name="Harsha G.H.G."/>
            <person name="Madugundu A.M."/>
            <person name="Renuse S.R."/>
            <person name="Holt D.H."/>
            <person name="Pandey A.P."/>
            <person name="Papenfuss A.P."/>
            <person name="Gasser R.B.G."/>
            <person name="Fischer K.F."/>
        </authorList>
    </citation>
    <scope>NUCLEOTIDE SEQUENCE</scope>
    <source>
        <strain evidence="9">SSS_KF_BRIS2020</strain>
    </source>
</reference>
<dbReference type="OrthoDB" id="60033at2759"/>
<evidence type="ECO:0000256" key="3">
    <source>
        <dbReference type="ARBA" id="ARBA00023015"/>
    </source>
</evidence>
<reference evidence="10" key="3">
    <citation type="submission" date="2022-06" db="UniProtKB">
        <authorList>
            <consortium name="EnsemblMetazoa"/>
        </authorList>
    </citation>
    <scope>IDENTIFICATION</scope>
</reference>
<keyword evidence="5" id="KW-0804">Transcription</keyword>
<keyword evidence="9" id="KW-0346">Stress response</keyword>
<protein>
    <submittedName>
        <fullName evidence="9">Heat shock factor protein</fullName>
    </submittedName>
</protein>
<dbReference type="InterPro" id="IPR036388">
    <property type="entry name" value="WH-like_DNA-bd_sf"/>
</dbReference>
<keyword evidence="6" id="KW-0539">Nucleus</keyword>
<dbReference type="GO" id="GO:0043565">
    <property type="term" value="F:sequence-specific DNA binding"/>
    <property type="evidence" value="ECO:0007669"/>
    <property type="project" value="InterPro"/>
</dbReference>
<dbReference type="InterPro" id="IPR000232">
    <property type="entry name" value="HSF_DNA-bd"/>
</dbReference>
<evidence type="ECO:0000256" key="1">
    <source>
        <dbReference type="ARBA" id="ARBA00004123"/>
    </source>
</evidence>
<evidence type="ECO:0000256" key="7">
    <source>
        <dbReference type="RuleBase" id="RU004020"/>
    </source>
</evidence>
<comment type="similarity">
    <text evidence="2 7">Belongs to the HSF family.</text>
</comment>
<evidence type="ECO:0000313" key="9">
    <source>
        <dbReference type="EMBL" id="KAF7492333.1"/>
    </source>
</evidence>
<organism evidence="9">
    <name type="scientific">Sarcoptes scabiei</name>
    <name type="common">Itch mite</name>
    <name type="synonym">Acarus scabiei</name>
    <dbReference type="NCBI Taxonomy" id="52283"/>
    <lineage>
        <taxon>Eukaryota</taxon>
        <taxon>Metazoa</taxon>
        <taxon>Ecdysozoa</taxon>
        <taxon>Arthropoda</taxon>
        <taxon>Chelicerata</taxon>
        <taxon>Arachnida</taxon>
        <taxon>Acari</taxon>
        <taxon>Acariformes</taxon>
        <taxon>Sarcoptiformes</taxon>
        <taxon>Astigmata</taxon>
        <taxon>Psoroptidia</taxon>
        <taxon>Sarcoptoidea</taxon>
        <taxon>Sarcoptidae</taxon>
        <taxon>Sarcoptinae</taxon>
        <taxon>Sarcoptes</taxon>
    </lineage>
</organism>
<evidence type="ECO:0000313" key="11">
    <source>
        <dbReference type="Proteomes" id="UP000070412"/>
    </source>
</evidence>
<gene>
    <name evidence="9" type="primary">SSS_446g</name>
    <name evidence="9" type="ORF">SSS_446</name>
</gene>
<dbReference type="Pfam" id="PF00447">
    <property type="entry name" value="HSF_DNA-bind"/>
    <property type="match status" value="1"/>
</dbReference>
<keyword evidence="11" id="KW-1185">Reference proteome</keyword>
<accession>A0A834R9C9</accession>
<evidence type="ECO:0000256" key="4">
    <source>
        <dbReference type="ARBA" id="ARBA00023125"/>
    </source>
</evidence>
<evidence type="ECO:0000256" key="6">
    <source>
        <dbReference type="ARBA" id="ARBA00023242"/>
    </source>
</evidence>
<evidence type="ECO:0000313" key="10">
    <source>
        <dbReference type="EnsemblMetazoa" id="KAF7492333.1"/>
    </source>
</evidence>
<dbReference type="PROSITE" id="PS00434">
    <property type="entry name" value="HSF_DOMAIN"/>
    <property type="match status" value="1"/>
</dbReference>
<evidence type="ECO:0000256" key="2">
    <source>
        <dbReference type="ARBA" id="ARBA00006403"/>
    </source>
</evidence>
<dbReference type="SMART" id="SM00415">
    <property type="entry name" value="HSF"/>
    <property type="match status" value="1"/>
</dbReference>
<dbReference type="GO" id="GO:0003700">
    <property type="term" value="F:DNA-binding transcription factor activity"/>
    <property type="evidence" value="ECO:0007669"/>
    <property type="project" value="InterPro"/>
</dbReference>
<dbReference type="FunFam" id="1.10.10.10:FF:000027">
    <property type="entry name" value="Heat shock transcription factor 1"/>
    <property type="match status" value="1"/>
</dbReference>
<name>A0A834R9C9_SARSC</name>
<evidence type="ECO:0000259" key="8">
    <source>
        <dbReference type="PROSITE" id="PS00434"/>
    </source>
</evidence>
<dbReference type="EMBL" id="WVUK01000056">
    <property type="protein sequence ID" value="KAF7492333.1"/>
    <property type="molecule type" value="Genomic_DNA"/>
</dbReference>
<reference evidence="11" key="1">
    <citation type="journal article" date="2020" name="PLoS Negl. Trop. Dis.">
        <title>High-quality nuclear genome for Sarcoptes scabiei-A critical resource for a neglected parasite.</title>
        <authorList>
            <person name="Korhonen P.K."/>
            <person name="Gasser R.B."/>
            <person name="Ma G."/>
            <person name="Wang T."/>
            <person name="Stroehlein A.J."/>
            <person name="Young N.D."/>
            <person name="Ang C.S."/>
            <person name="Fernando D.D."/>
            <person name="Lu H.C."/>
            <person name="Taylor S."/>
            <person name="Reynolds S.L."/>
            <person name="Mofiz E."/>
            <person name="Najaraj S.H."/>
            <person name="Gowda H."/>
            <person name="Madugundu A."/>
            <person name="Renuse S."/>
            <person name="Holt D."/>
            <person name="Pandey A."/>
            <person name="Papenfuss A.T."/>
            <person name="Fischer K."/>
        </authorList>
    </citation>
    <scope>NUCLEOTIDE SEQUENCE [LARGE SCALE GENOMIC DNA]</scope>
</reference>
<dbReference type="PANTHER" id="PTHR10015:SF427">
    <property type="entry name" value="HEAT SHOCK FACTOR PROTEIN"/>
    <property type="match status" value="1"/>
</dbReference>
<keyword evidence="3" id="KW-0805">Transcription regulation</keyword>